<dbReference type="EMBL" id="MU277251">
    <property type="protein sequence ID" value="KAI0057146.1"/>
    <property type="molecule type" value="Genomic_DNA"/>
</dbReference>
<keyword evidence="2" id="KW-1185">Reference proteome</keyword>
<comment type="caution">
    <text evidence="1">The sequence shown here is derived from an EMBL/GenBank/DDBJ whole genome shotgun (WGS) entry which is preliminary data.</text>
</comment>
<name>A0ACB8SMN1_9AGAM</name>
<accession>A0ACB8SMN1</accession>
<protein>
    <submittedName>
        <fullName evidence="1">Uncharacterized protein</fullName>
    </submittedName>
</protein>
<dbReference type="Proteomes" id="UP000814140">
    <property type="component" value="Unassembled WGS sequence"/>
</dbReference>
<gene>
    <name evidence="1" type="ORF">BV25DRAFT_1841836</name>
</gene>
<sequence length="192" mass="21316">MMVSRVRGAPGDPESFSLTPANSEACNPAEIAWRRGRNSEQRADSVGGRYGRNGNASGLISQPGLSRRSGSPKVYFPDTVSDKEPLDLAGCGGLRSSVSRSLERPRRNTAAERDLALSLLEWTMLAYLHIASARAHHYMDWGIFKFHATSLRYLQEAVSSIETKRSREFRGSNSYPTRWGFLETGSVYVELD</sequence>
<proteinExistence type="predicted"/>
<evidence type="ECO:0000313" key="1">
    <source>
        <dbReference type="EMBL" id="KAI0057146.1"/>
    </source>
</evidence>
<reference evidence="1" key="2">
    <citation type="journal article" date="2022" name="New Phytol.">
        <title>Evolutionary transition to the ectomycorrhizal habit in the genomes of a hyperdiverse lineage of mushroom-forming fungi.</title>
        <authorList>
            <person name="Looney B."/>
            <person name="Miyauchi S."/>
            <person name="Morin E."/>
            <person name="Drula E."/>
            <person name="Courty P.E."/>
            <person name="Kohler A."/>
            <person name="Kuo A."/>
            <person name="LaButti K."/>
            <person name="Pangilinan J."/>
            <person name="Lipzen A."/>
            <person name="Riley R."/>
            <person name="Andreopoulos W."/>
            <person name="He G."/>
            <person name="Johnson J."/>
            <person name="Nolan M."/>
            <person name="Tritt A."/>
            <person name="Barry K.W."/>
            <person name="Grigoriev I.V."/>
            <person name="Nagy L.G."/>
            <person name="Hibbett D."/>
            <person name="Henrissat B."/>
            <person name="Matheny P.B."/>
            <person name="Labbe J."/>
            <person name="Martin F.M."/>
        </authorList>
    </citation>
    <scope>NUCLEOTIDE SEQUENCE</scope>
    <source>
        <strain evidence="1">HHB10654</strain>
    </source>
</reference>
<evidence type="ECO:0000313" key="2">
    <source>
        <dbReference type="Proteomes" id="UP000814140"/>
    </source>
</evidence>
<reference evidence="1" key="1">
    <citation type="submission" date="2021-03" db="EMBL/GenBank/DDBJ databases">
        <authorList>
            <consortium name="DOE Joint Genome Institute"/>
            <person name="Ahrendt S."/>
            <person name="Looney B.P."/>
            <person name="Miyauchi S."/>
            <person name="Morin E."/>
            <person name="Drula E."/>
            <person name="Courty P.E."/>
            <person name="Chicoki N."/>
            <person name="Fauchery L."/>
            <person name="Kohler A."/>
            <person name="Kuo A."/>
            <person name="Labutti K."/>
            <person name="Pangilinan J."/>
            <person name="Lipzen A."/>
            <person name="Riley R."/>
            <person name="Andreopoulos W."/>
            <person name="He G."/>
            <person name="Johnson J."/>
            <person name="Barry K.W."/>
            <person name="Grigoriev I.V."/>
            <person name="Nagy L."/>
            <person name="Hibbett D."/>
            <person name="Henrissat B."/>
            <person name="Matheny P.B."/>
            <person name="Labbe J."/>
            <person name="Martin F."/>
        </authorList>
    </citation>
    <scope>NUCLEOTIDE SEQUENCE</scope>
    <source>
        <strain evidence="1">HHB10654</strain>
    </source>
</reference>
<organism evidence="1 2">
    <name type="scientific">Artomyces pyxidatus</name>
    <dbReference type="NCBI Taxonomy" id="48021"/>
    <lineage>
        <taxon>Eukaryota</taxon>
        <taxon>Fungi</taxon>
        <taxon>Dikarya</taxon>
        <taxon>Basidiomycota</taxon>
        <taxon>Agaricomycotina</taxon>
        <taxon>Agaricomycetes</taxon>
        <taxon>Russulales</taxon>
        <taxon>Auriscalpiaceae</taxon>
        <taxon>Artomyces</taxon>
    </lineage>
</organism>